<evidence type="ECO:0000313" key="2">
    <source>
        <dbReference type="Proteomes" id="UP001197114"/>
    </source>
</evidence>
<accession>A0ABS6YVP3</accession>
<evidence type="ECO:0000313" key="1">
    <source>
        <dbReference type="EMBL" id="MBW5425509.1"/>
    </source>
</evidence>
<dbReference type="Proteomes" id="UP001197114">
    <property type="component" value="Unassembled WGS sequence"/>
</dbReference>
<dbReference type="EMBL" id="WMBF01000532">
    <property type="protein sequence ID" value="MBW5425509.1"/>
    <property type="molecule type" value="Genomic_DNA"/>
</dbReference>
<name>A0ABS6YVP3_9ACTN</name>
<proteinExistence type="predicted"/>
<protein>
    <recommendedName>
        <fullName evidence="3">SUKH-3 domain containing protein</fullName>
    </recommendedName>
</protein>
<dbReference type="InterPro" id="IPR025850">
    <property type="entry name" value="SUKH-3"/>
</dbReference>
<keyword evidence="2" id="KW-1185">Reference proteome</keyword>
<dbReference type="Pfam" id="PF14433">
    <property type="entry name" value="SUKH-3"/>
    <property type="match status" value="3"/>
</dbReference>
<gene>
    <name evidence="1" type="ORF">GKQ77_28790</name>
</gene>
<evidence type="ECO:0008006" key="3">
    <source>
        <dbReference type="Google" id="ProtNLM"/>
    </source>
</evidence>
<sequence>MNDRIRHWSAGTDKVLRKAGWYSGREVPTEEWRRALLGRGGIDMSAAARGFLAEFGGLVVTGEAGRFWTDPLTAGWDDKVFDVPDEGSPAYLCPIGATDRGDGVGMAPSGAVYIGRESVRLLAPSPGEALDKLVSGAGADAGGGTELRSCWSALTKRVLRSSGWDPDRWVPRPEWESELRERGFTVHEAARRFLAEFGGLRTDEWTPGPVMPQSPYHFDPLGAAADTGAFAAFTGTAGADLCPIGRADSGDSFLGMAANGAVYVGRDGAELLAESGYDAVEKLVMERRTDAPLPFVPAGDHLVLPHSPEHDLSAEIGTRWSAETDRVLRLAGWYPGRSVATEEWERTLHDADEDFEIHEAARGFLREFGGLEIHQRGPGRTAARSPFRLDPLVATWDREILDDLGEQAGKYLYPIGGIGRGVSYLAMAADGTVHVGMDDVTLLAQTGDEALGKLIEGVR</sequence>
<dbReference type="RefSeq" id="WP_258022151.1">
    <property type="nucleotide sequence ID" value="NZ_WMBF01000532.1"/>
</dbReference>
<comment type="caution">
    <text evidence="1">The sequence shown here is derived from an EMBL/GenBank/DDBJ whole genome shotgun (WGS) entry which is preliminary data.</text>
</comment>
<organism evidence="1 2">
    <name type="scientific">Streptomyces anatolicus</name>
    <dbReference type="NCBI Taxonomy" id="2675858"/>
    <lineage>
        <taxon>Bacteria</taxon>
        <taxon>Bacillati</taxon>
        <taxon>Actinomycetota</taxon>
        <taxon>Actinomycetes</taxon>
        <taxon>Kitasatosporales</taxon>
        <taxon>Streptomycetaceae</taxon>
        <taxon>Streptomyces</taxon>
    </lineage>
</organism>
<reference evidence="1 2" key="1">
    <citation type="submission" date="2019-11" db="EMBL/GenBank/DDBJ databases">
        <authorList>
            <person name="Ay H."/>
        </authorList>
    </citation>
    <scope>NUCLEOTIDE SEQUENCE [LARGE SCALE GENOMIC DNA]</scope>
    <source>
        <strain evidence="1 2">BG9H</strain>
    </source>
</reference>